<evidence type="ECO:0000256" key="1">
    <source>
        <dbReference type="ARBA" id="ARBA00003088"/>
    </source>
</evidence>
<evidence type="ECO:0000313" key="9">
    <source>
        <dbReference type="Proteomes" id="UP001348817"/>
    </source>
</evidence>
<keyword evidence="8" id="KW-0614">Plasmid</keyword>
<dbReference type="PANTHER" id="PTHR38007">
    <property type="entry name" value="CRISPR SYSTEM CMS PROTEIN CSM5"/>
    <property type="match status" value="1"/>
</dbReference>
<keyword evidence="9" id="KW-1185">Reference proteome</keyword>
<comment type="similarity">
    <text evidence="2">Belongs to the CRISPR-associated Csm5 family.</text>
</comment>
<dbReference type="InterPro" id="IPR010173">
    <property type="entry name" value="CRISPR-assoc_Csm5"/>
</dbReference>
<evidence type="ECO:0000256" key="2">
    <source>
        <dbReference type="ARBA" id="ARBA00006680"/>
    </source>
</evidence>
<protein>
    <recommendedName>
        <fullName evidence="3">CRISPR system Cms protein Csm5</fullName>
    </recommendedName>
    <alternativeName>
        <fullName evidence="6">CRISPR type III A-associated protein Csm5</fullName>
    </alternativeName>
</protein>
<gene>
    <name evidence="8" type="ORF">FUAX_53850</name>
</gene>
<accession>A0AAU9DAL4</accession>
<geneLocation type="plasmid" evidence="8 9">
    <name>pFA8</name>
</geneLocation>
<proteinExistence type="inferred from homology"/>
<feature type="domain" description="CRISPR type III-associated protein" evidence="7">
    <location>
        <begin position="46"/>
        <end position="181"/>
    </location>
</feature>
<dbReference type="KEGG" id="fax:FUAX_53850"/>
<evidence type="ECO:0000256" key="6">
    <source>
        <dbReference type="ARBA" id="ARBA00031720"/>
    </source>
</evidence>
<evidence type="ECO:0000256" key="5">
    <source>
        <dbReference type="ARBA" id="ARBA00023118"/>
    </source>
</evidence>
<organism evidence="8 9">
    <name type="scientific">Fulvitalea axinellae</name>
    <dbReference type="NCBI Taxonomy" id="1182444"/>
    <lineage>
        <taxon>Bacteria</taxon>
        <taxon>Pseudomonadati</taxon>
        <taxon>Bacteroidota</taxon>
        <taxon>Cytophagia</taxon>
        <taxon>Cytophagales</taxon>
        <taxon>Persicobacteraceae</taxon>
        <taxon>Fulvitalea</taxon>
    </lineage>
</organism>
<dbReference type="PANTHER" id="PTHR38007:SF1">
    <property type="entry name" value="CRISPR SYSTEM CMS PROTEIN CSM5"/>
    <property type="match status" value="1"/>
</dbReference>
<dbReference type="GO" id="GO:0051607">
    <property type="term" value="P:defense response to virus"/>
    <property type="evidence" value="ECO:0007669"/>
    <property type="project" value="UniProtKB-KW"/>
</dbReference>
<reference evidence="8 9" key="1">
    <citation type="submission" date="2021-12" db="EMBL/GenBank/DDBJ databases">
        <title>Genome sequencing of bacteria with rrn-lacking chromosome and rrn-plasmid.</title>
        <authorList>
            <person name="Anda M."/>
            <person name="Iwasaki W."/>
        </authorList>
    </citation>
    <scope>NUCLEOTIDE SEQUENCE [LARGE SCALE GENOMIC DNA]</scope>
    <source>
        <strain evidence="8 9">DSM 100852</strain>
        <plasmid evidence="8 9">pFA8</plasmid>
    </source>
</reference>
<dbReference type="Proteomes" id="UP001348817">
    <property type="component" value="Plasmid pFA8"/>
</dbReference>
<dbReference type="NCBIfam" id="TIGR01899">
    <property type="entry name" value="cas_TM1807_csm5"/>
    <property type="match status" value="1"/>
</dbReference>
<name>A0AAU9DAL4_9BACT</name>
<dbReference type="GO" id="GO:0003723">
    <property type="term" value="F:RNA binding"/>
    <property type="evidence" value="ECO:0007669"/>
    <property type="project" value="UniProtKB-KW"/>
</dbReference>
<keyword evidence="4" id="KW-0694">RNA-binding</keyword>
<evidence type="ECO:0000256" key="4">
    <source>
        <dbReference type="ARBA" id="ARBA00022884"/>
    </source>
</evidence>
<dbReference type="InterPro" id="IPR005537">
    <property type="entry name" value="RAMP_III_fam"/>
</dbReference>
<keyword evidence="5" id="KW-0051">Antiviral defense</keyword>
<comment type="function">
    <text evidence="1">This subunit might be involved in maturation of a crRNA intermediate to its mature form.</text>
</comment>
<evidence type="ECO:0000313" key="8">
    <source>
        <dbReference type="EMBL" id="BDD12953.1"/>
    </source>
</evidence>
<dbReference type="EMBL" id="AP025322">
    <property type="protein sequence ID" value="BDD12953.1"/>
    <property type="molecule type" value="Genomic_DNA"/>
</dbReference>
<evidence type="ECO:0000256" key="3">
    <source>
        <dbReference type="ARBA" id="ARBA00016113"/>
    </source>
</evidence>
<dbReference type="AlphaFoldDB" id="A0AAU9DAL4"/>
<dbReference type="Pfam" id="PF03787">
    <property type="entry name" value="RAMPs"/>
    <property type="match status" value="1"/>
</dbReference>
<sequence>MFFLVSKIMSESLIADVGRETQTARDTGAGGGSYQERVNKTYALRLTTLTPVCVKSHEEPLSPLADYVVDGCRLRILDRKRFFDFLSEGDRLEKYQELVESVRPQAEGKAEEFYEFLINNSAQLDSMTKSIREFSIPDNLVQIGRHIHSGDQVYLPGSTLKGAVRNALFNSFYSNQSNRNRIKETSKKKKMEVHSPEFIRDSENYSQGQKKGFLSTNASLWGFRDSAFIDQSQLKVIQLNRRRLRPVKEEKDLNGLSVLQEAIKAYSPLYTELTFKVNKLDDRAKEKRVNSYNNIKLKLSCFFSALNRFVIQFIDFQIAHIQVSDLGKYQEQLTRYGHLAKKFQEEGDKRALICLGFGKTQLQNTIGLSVPEDARKRHKYKDPATLFLDTNGEAIGWCVIEEATCDTLNYAEMLESICVDTVDTGTAENMISPSDENKEELVADEGIDLSELHRGAVLNLTVQAFNPRKKPLRIIVKTVQYGKEVLMEVTGVKKGSRYQQGDVIRVSLGARKQTEGALFKQGKLVDS</sequence>
<evidence type="ECO:0000259" key="7">
    <source>
        <dbReference type="Pfam" id="PF03787"/>
    </source>
</evidence>